<sequence>MKNWTEFEEKKQDRGWWEQKVQEVLRIEHLTWSSIEKFSTGTMMVYSIDRRVVVKLFPLFEREIYRSEVDVLLNLHKDSLPVSIPTLIGSGELEEELLYIVMSQLRGELLLDCWDDLSQNEKAQVAEDLGDLISKVHAQPGEDFKHVPSEFDSFCLRRLENIKEYHRNTGLRAHLIEQIPAFLGDFTVDSKENWRLLTGEYTPFNLMMTDSNGFRELSGLIDFADCFLGDRLYDLLGPIVFNLNQEEGLTKRFLLSYGFHEKELGVALQHQLLRYLLLHQYADIPSYLRALGVKDEVQSLQELSTIVFPL</sequence>
<feature type="domain" description="Aminoglycoside phosphotransferase" evidence="1">
    <location>
        <begin position="50"/>
        <end position="236"/>
    </location>
</feature>
<dbReference type="Pfam" id="PF01636">
    <property type="entry name" value="APH"/>
    <property type="match status" value="1"/>
</dbReference>
<dbReference type="RefSeq" id="WP_059352096.1">
    <property type="nucleotide sequence ID" value="NZ_LDYG01000057.1"/>
</dbReference>
<evidence type="ECO:0000313" key="3">
    <source>
        <dbReference type="Proteomes" id="UP000074108"/>
    </source>
</evidence>
<evidence type="ECO:0000313" key="2">
    <source>
        <dbReference type="EMBL" id="KUP04018.1"/>
    </source>
</evidence>
<comment type="caution">
    <text evidence="2">The sequence shown here is derived from an EMBL/GenBank/DDBJ whole genome shotgun (WGS) entry which is preliminary data.</text>
</comment>
<dbReference type="EMBL" id="LDYG01000057">
    <property type="protein sequence ID" value="KUP04018.1"/>
    <property type="molecule type" value="Genomic_DNA"/>
</dbReference>
<reference evidence="2 3" key="1">
    <citation type="journal article" date="2016" name="Front. Microbiol.">
        <title>Microevolution Analysis of Bacillus coahuilensis Unveils Differences in Phosphorus Acquisition Strategies and Their Regulation.</title>
        <authorList>
            <person name="Gomez-Lunar Z."/>
            <person name="Hernandez-Gonzalez I."/>
            <person name="Rodriguez-Torres M.D."/>
            <person name="Souza V."/>
            <person name="Olmedo-Alvarez G."/>
        </authorList>
    </citation>
    <scope>NUCLEOTIDE SEQUENCE [LARGE SCALE GENOMIC DNA]</scope>
    <source>
        <strain evidence="3">p1.1.43</strain>
    </source>
</reference>
<protein>
    <recommendedName>
        <fullName evidence="1">Aminoglycoside phosphotransferase domain-containing protein</fullName>
    </recommendedName>
</protein>
<dbReference type="Gene3D" id="3.90.1200.10">
    <property type="match status" value="1"/>
</dbReference>
<dbReference type="STRING" id="1150625.Q75_17030"/>
<dbReference type="PATRIC" id="fig|1150625.3.peg.3577"/>
<dbReference type="PIRSF" id="PIRSF000707">
    <property type="entry name" value="Hygromycin-B_kinase"/>
    <property type="match status" value="1"/>
</dbReference>
<dbReference type="PANTHER" id="PTHR21310">
    <property type="entry name" value="AMINOGLYCOSIDE PHOSPHOTRANSFERASE-RELATED-RELATED"/>
    <property type="match status" value="1"/>
</dbReference>
<dbReference type="InterPro" id="IPR016259">
    <property type="entry name" value="Hygromycin-B_Kinase"/>
</dbReference>
<gene>
    <name evidence="2" type="ORF">Q75_17030</name>
</gene>
<dbReference type="SUPFAM" id="SSF56112">
    <property type="entry name" value="Protein kinase-like (PK-like)"/>
    <property type="match status" value="1"/>
</dbReference>
<dbReference type="OrthoDB" id="2801014at2"/>
<proteinExistence type="predicted"/>
<keyword evidence="3" id="KW-1185">Reference proteome</keyword>
<evidence type="ECO:0000259" key="1">
    <source>
        <dbReference type="Pfam" id="PF01636"/>
    </source>
</evidence>
<dbReference type="InterPro" id="IPR011009">
    <property type="entry name" value="Kinase-like_dom_sf"/>
</dbReference>
<dbReference type="InterPro" id="IPR002575">
    <property type="entry name" value="Aminoglycoside_PTrfase"/>
</dbReference>
<dbReference type="PANTHER" id="PTHR21310:SF15">
    <property type="entry name" value="AMINOGLYCOSIDE PHOSPHOTRANSFERASE DOMAIN-CONTAINING PROTEIN"/>
    <property type="match status" value="1"/>
</dbReference>
<dbReference type="AlphaFoldDB" id="A0A147K3Z1"/>
<dbReference type="Proteomes" id="UP000074108">
    <property type="component" value="Unassembled WGS sequence"/>
</dbReference>
<dbReference type="InterPro" id="IPR051678">
    <property type="entry name" value="AGP_Transferase"/>
</dbReference>
<organism evidence="2 3">
    <name type="scientific">Bacillus coahuilensis p1.1.43</name>
    <dbReference type="NCBI Taxonomy" id="1150625"/>
    <lineage>
        <taxon>Bacteria</taxon>
        <taxon>Bacillati</taxon>
        <taxon>Bacillota</taxon>
        <taxon>Bacilli</taxon>
        <taxon>Bacillales</taxon>
        <taxon>Bacillaceae</taxon>
        <taxon>Bacillus</taxon>
    </lineage>
</organism>
<accession>A0A147K3Z1</accession>
<name>A0A147K3Z1_9BACI</name>